<evidence type="ECO:0000313" key="3">
    <source>
        <dbReference type="EMBL" id="MCC2188603.1"/>
    </source>
</evidence>
<feature type="domain" description="M23ase beta-sheet core" evidence="2">
    <location>
        <begin position="148"/>
        <end position="252"/>
    </location>
</feature>
<dbReference type="InterPro" id="IPR050570">
    <property type="entry name" value="Cell_wall_metabolism_enzyme"/>
</dbReference>
<dbReference type="AlphaFoldDB" id="A0AAE3DQL6"/>
<accession>A0AAE3DQL6</accession>
<keyword evidence="1" id="KW-0732">Signal</keyword>
<dbReference type="InterPro" id="IPR011055">
    <property type="entry name" value="Dup_hybrid_motif"/>
</dbReference>
<dbReference type="SUPFAM" id="SSF51261">
    <property type="entry name" value="Duplicated hybrid motif"/>
    <property type="match status" value="1"/>
</dbReference>
<reference evidence="3 4" key="1">
    <citation type="submission" date="2021-10" db="EMBL/GenBank/DDBJ databases">
        <title>Anaerobic single-cell dispensing facilitates the cultivation of human gut bacteria.</title>
        <authorList>
            <person name="Afrizal A."/>
        </authorList>
    </citation>
    <scope>NUCLEOTIDE SEQUENCE [LARGE SCALE GENOMIC DNA]</scope>
    <source>
        <strain evidence="3 4">CLA-AA-H277</strain>
    </source>
</reference>
<dbReference type="PANTHER" id="PTHR21666:SF289">
    <property type="entry name" value="L-ALA--D-GLU ENDOPEPTIDASE"/>
    <property type="match status" value="1"/>
</dbReference>
<dbReference type="Pfam" id="PF01551">
    <property type="entry name" value="Peptidase_M23"/>
    <property type="match status" value="1"/>
</dbReference>
<dbReference type="EMBL" id="JAJEPR010000002">
    <property type="protein sequence ID" value="MCC2188603.1"/>
    <property type="molecule type" value="Genomic_DNA"/>
</dbReference>
<keyword evidence="4" id="KW-1185">Reference proteome</keyword>
<dbReference type="GO" id="GO:0004222">
    <property type="term" value="F:metalloendopeptidase activity"/>
    <property type="evidence" value="ECO:0007669"/>
    <property type="project" value="TreeGrafter"/>
</dbReference>
<evidence type="ECO:0000313" key="4">
    <source>
        <dbReference type="Proteomes" id="UP001197875"/>
    </source>
</evidence>
<gene>
    <name evidence="3" type="ORF">LKD71_01975</name>
</gene>
<dbReference type="Gene3D" id="2.70.70.10">
    <property type="entry name" value="Glucose Permease (Domain IIA)"/>
    <property type="match status" value="1"/>
</dbReference>
<dbReference type="Proteomes" id="UP001197875">
    <property type="component" value="Unassembled WGS sequence"/>
</dbReference>
<dbReference type="InterPro" id="IPR016047">
    <property type="entry name" value="M23ase_b-sheet_dom"/>
</dbReference>
<evidence type="ECO:0000256" key="1">
    <source>
        <dbReference type="ARBA" id="ARBA00022729"/>
    </source>
</evidence>
<dbReference type="RefSeq" id="WP_227614137.1">
    <property type="nucleotide sequence ID" value="NZ_JAJEPR010000002.1"/>
</dbReference>
<dbReference type="PANTHER" id="PTHR21666">
    <property type="entry name" value="PEPTIDASE-RELATED"/>
    <property type="match status" value="1"/>
</dbReference>
<organism evidence="3 4">
    <name type="scientific">Fusicatenibacter faecihominis</name>
    <dbReference type="NCBI Taxonomy" id="2881276"/>
    <lineage>
        <taxon>Bacteria</taxon>
        <taxon>Bacillati</taxon>
        <taxon>Bacillota</taxon>
        <taxon>Clostridia</taxon>
        <taxon>Lachnospirales</taxon>
        <taxon>Lachnospiraceae</taxon>
        <taxon>Fusicatenibacter</taxon>
    </lineage>
</organism>
<sequence>MGKNGKQAVFLLTLVLFCGIFRGQLFRHARLMNLSGNLRESNVFREMEFSPEALASLDALMEDGYEPGRLLSVLLPWRDFRVPPKTVWDRETYLKAAEVFQTYRPLELKDFQNALSAVWDDLEEFPVSCEPTYEDSWLFERSFGGERHHEGCDLMPPENRRDFYPVRSMTDGVVEKIGWLTLGGWRIGIRSFRGGYFYYAHLSSYARDFQEGDLVSAGGLLGYMGDSGYGPEGTTEKFDVHLHVGIYIEGKNQEEISVNPYWPLRYLEETGKE</sequence>
<comment type="caution">
    <text evidence="3">The sequence shown here is derived from an EMBL/GenBank/DDBJ whole genome shotgun (WGS) entry which is preliminary data.</text>
</comment>
<proteinExistence type="predicted"/>
<dbReference type="CDD" id="cd12797">
    <property type="entry name" value="M23_peptidase"/>
    <property type="match status" value="1"/>
</dbReference>
<evidence type="ECO:0000259" key="2">
    <source>
        <dbReference type="Pfam" id="PF01551"/>
    </source>
</evidence>
<protein>
    <submittedName>
        <fullName evidence="3">M23 family metallopeptidase</fullName>
    </submittedName>
</protein>
<name>A0AAE3DQL6_9FIRM</name>